<reference evidence="5" key="1">
    <citation type="submission" date="2017-02" db="UniProtKB">
        <authorList>
            <consortium name="WormBaseParasite"/>
        </authorList>
    </citation>
    <scope>IDENTIFICATION</scope>
</reference>
<name>A0A0R3S062_9BILA</name>
<accession>A0A0R3S062</accession>
<evidence type="ECO:0000313" key="4">
    <source>
        <dbReference type="Proteomes" id="UP000050640"/>
    </source>
</evidence>
<dbReference type="AlphaFoldDB" id="A0A0R3S062"/>
<keyword evidence="2" id="KW-0472">Membrane</keyword>
<dbReference type="PANTHER" id="PTHR12661:SF5">
    <property type="entry name" value="SUPPRESSOR OF SWI4 1 HOMOLOG"/>
    <property type="match status" value="1"/>
</dbReference>
<organism evidence="4 5">
    <name type="scientific">Elaeophora elaphi</name>
    <dbReference type="NCBI Taxonomy" id="1147741"/>
    <lineage>
        <taxon>Eukaryota</taxon>
        <taxon>Metazoa</taxon>
        <taxon>Ecdysozoa</taxon>
        <taxon>Nematoda</taxon>
        <taxon>Chromadorea</taxon>
        <taxon>Rhabditida</taxon>
        <taxon>Spirurina</taxon>
        <taxon>Spiruromorpha</taxon>
        <taxon>Filarioidea</taxon>
        <taxon>Onchocercidae</taxon>
        <taxon>Elaeophora</taxon>
    </lineage>
</organism>
<sequence length="408" mass="47646">MKRKRSGSSAGQYSKKKRPFSRQATKNSSTIDFEKHEEKMMKQKSSEEAERKLLKEPHSMIIHRGRVGRFVRSLEQDIRVIMEPFTASKLRVMRRNNLKDFIVNGAVLGVTHLLVLTRGQNWITLRIIRSPQGPTLTFRVKEYTLARHIISASKRKMHFQRLFTTAPLVVMSGFNSNCGQHLRLVQSVFQNMFPTVNVDTVDLSTIRRCVLINYNAGDNTIQLRHYAIKAVPAGISKSTKKLIQSKIPDLSKYRNIEDYFLNPGQLSESEYEFEQKEVKLPQHLTTRGCLEGQKTNIRLYELGPRLMLQLTKIEEDIDEGEVLYHAYITKSPRELMQLRKELPKKRRLKKKMQIKNEQRVIHRLKILSEKKAKLEESLKEKRQKLISKQKEVIGDDQSDDQRMTHEHD</sequence>
<feature type="region of interest" description="Disordered" evidence="1">
    <location>
        <begin position="1"/>
        <end position="50"/>
    </location>
</feature>
<dbReference type="PANTHER" id="PTHR12661">
    <property type="entry name" value="PETER PAN-RELATED"/>
    <property type="match status" value="1"/>
</dbReference>
<keyword evidence="4" id="KW-1185">Reference proteome</keyword>
<dbReference type="GO" id="GO:0019843">
    <property type="term" value="F:rRNA binding"/>
    <property type="evidence" value="ECO:0007669"/>
    <property type="project" value="InterPro"/>
</dbReference>
<feature type="compositionally biased region" description="Basic and acidic residues" evidence="1">
    <location>
        <begin position="388"/>
        <end position="408"/>
    </location>
</feature>
<feature type="compositionally biased region" description="Basic and acidic residues" evidence="1">
    <location>
        <begin position="32"/>
        <end position="50"/>
    </location>
</feature>
<dbReference type="GO" id="GO:0000027">
    <property type="term" value="P:ribosomal large subunit assembly"/>
    <property type="evidence" value="ECO:0007669"/>
    <property type="project" value="TreeGrafter"/>
</dbReference>
<evidence type="ECO:0000259" key="3">
    <source>
        <dbReference type="PROSITE" id="PS50833"/>
    </source>
</evidence>
<evidence type="ECO:0000256" key="1">
    <source>
        <dbReference type="SAM" id="MobiDB-lite"/>
    </source>
</evidence>
<dbReference type="STRING" id="1147741.A0A0R3S062"/>
<keyword evidence="2" id="KW-1133">Transmembrane helix</keyword>
<dbReference type="WBParaSite" id="EEL_0000800301-mRNA-1">
    <property type="protein sequence ID" value="EEL_0000800301-mRNA-1"/>
    <property type="gene ID" value="EEL_0000800301"/>
</dbReference>
<dbReference type="Pfam" id="PF04427">
    <property type="entry name" value="Brix"/>
    <property type="match status" value="1"/>
</dbReference>
<dbReference type="PROSITE" id="PS50833">
    <property type="entry name" value="BRIX"/>
    <property type="match status" value="1"/>
</dbReference>
<feature type="compositionally biased region" description="Polar residues" evidence="1">
    <location>
        <begin position="22"/>
        <end position="31"/>
    </location>
</feature>
<dbReference type="InterPro" id="IPR007109">
    <property type="entry name" value="Brix"/>
</dbReference>
<dbReference type="SMART" id="SM00879">
    <property type="entry name" value="Brix"/>
    <property type="match status" value="1"/>
</dbReference>
<dbReference type="Proteomes" id="UP000050640">
    <property type="component" value="Unplaced"/>
</dbReference>
<keyword evidence="2" id="KW-0812">Transmembrane</keyword>
<feature type="domain" description="Brix" evidence="3">
    <location>
        <begin position="57"/>
        <end position="319"/>
    </location>
</feature>
<proteinExistence type="predicted"/>
<dbReference type="GO" id="GO:0006364">
    <property type="term" value="P:rRNA processing"/>
    <property type="evidence" value="ECO:0007669"/>
    <property type="project" value="InterPro"/>
</dbReference>
<evidence type="ECO:0000256" key="2">
    <source>
        <dbReference type="SAM" id="Phobius"/>
    </source>
</evidence>
<dbReference type="GO" id="GO:0030687">
    <property type="term" value="C:preribosome, large subunit precursor"/>
    <property type="evidence" value="ECO:0007669"/>
    <property type="project" value="TreeGrafter"/>
</dbReference>
<feature type="transmembrane region" description="Helical" evidence="2">
    <location>
        <begin position="101"/>
        <end position="119"/>
    </location>
</feature>
<protein>
    <submittedName>
        <fullName evidence="5">Brix domain-containing protein</fullName>
    </submittedName>
</protein>
<dbReference type="InterPro" id="IPR045112">
    <property type="entry name" value="PPAN-like"/>
</dbReference>
<feature type="region of interest" description="Disordered" evidence="1">
    <location>
        <begin position="387"/>
        <end position="408"/>
    </location>
</feature>
<evidence type="ECO:0000313" key="5">
    <source>
        <dbReference type="WBParaSite" id="EEL_0000800301-mRNA-1"/>
    </source>
</evidence>